<evidence type="ECO:0000313" key="2">
    <source>
        <dbReference type="Proteomes" id="UP000006512"/>
    </source>
</evidence>
<dbReference type="Proteomes" id="UP000006512">
    <property type="component" value="Unassembled WGS sequence"/>
</dbReference>
<keyword evidence="2" id="KW-1185">Reference proteome</keyword>
<organism evidence="1 2">
    <name type="scientific">Asticcacaulis biprosthecium C19</name>
    <dbReference type="NCBI Taxonomy" id="715226"/>
    <lineage>
        <taxon>Bacteria</taxon>
        <taxon>Pseudomonadati</taxon>
        <taxon>Pseudomonadota</taxon>
        <taxon>Alphaproteobacteria</taxon>
        <taxon>Caulobacterales</taxon>
        <taxon>Caulobacteraceae</taxon>
        <taxon>Asticcacaulis</taxon>
    </lineage>
</organism>
<dbReference type="AlphaFoldDB" id="F4QFZ0"/>
<dbReference type="HOGENOM" id="CLU_3284152_0_0_5"/>
<gene>
    <name evidence="1" type="ORF">ABI_00330</name>
</gene>
<protein>
    <submittedName>
        <fullName evidence="1">Uncharacterized protein</fullName>
    </submittedName>
</protein>
<sequence>MQDAGRLFYKLDPVTKQSQCDRRCGSASAGTDNRYSAVRL</sequence>
<reference evidence="2" key="1">
    <citation type="submission" date="2011-03" db="EMBL/GenBank/DDBJ databases">
        <title>Draft genome sequence of Brevundimonas diminuta.</title>
        <authorList>
            <person name="Brown P.J.B."/>
            <person name="Buechlein A."/>
            <person name="Hemmerich C."/>
            <person name="Brun Y.V."/>
        </authorList>
    </citation>
    <scope>NUCLEOTIDE SEQUENCE [LARGE SCALE GENOMIC DNA]</scope>
    <source>
        <strain evidence="2">C19</strain>
    </source>
</reference>
<dbReference type="EMBL" id="GL883076">
    <property type="protein sequence ID" value="EGF93801.1"/>
    <property type="molecule type" value="Genomic_DNA"/>
</dbReference>
<accession>F4QFZ0</accession>
<proteinExistence type="predicted"/>
<name>F4QFZ0_9CAUL</name>
<evidence type="ECO:0000313" key="1">
    <source>
        <dbReference type="EMBL" id="EGF93801.1"/>
    </source>
</evidence>